<gene>
    <name evidence="1" type="ORF">MML48_8g00004989</name>
</gene>
<dbReference type="Proteomes" id="UP001056778">
    <property type="component" value="Chromosome 8"/>
</dbReference>
<name>A0ACB9SNZ4_HOLOL</name>
<evidence type="ECO:0000313" key="2">
    <source>
        <dbReference type="Proteomes" id="UP001056778"/>
    </source>
</evidence>
<reference evidence="1" key="1">
    <citation type="submission" date="2022-04" db="EMBL/GenBank/DDBJ databases">
        <title>Chromosome-scale genome assembly of Holotrichia oblita Faldermann.</title>
        <authorList>
            <person name="Rongchong L."/>
        </authorList>
    </citation>
    <scope>NUCLEOTIDE SEQUENCE</scope>
    <source>
        <strain evidence="1">81SQS9</strain>
    </source>
</reference>
<proteinExistence type="predicted"/>
<dbReference type="EMBL" id="CM043022">
    <property type="protein sequence ID" value="KAI4456896.1"/>
    <property type="molecule type" value="Genomic_DNA"/>
</dbReference>
<keyword evidence="2" id="KW-1185">Reference proteome</keyword>
<evidence type="ECO:0000313" key="1">
    <source>
        <dbReference type="EMBL" id="KAI4456896.1"/>
    </source>
</evidence>
<protein>
    <submittedName>
        <fullName evidence="1">Ubiquitin carboxyl-terminal hydrolase</fullName>
    </submittedName>
</protein>
<comment type="caution">
    <text evidence="1">The sequence shown here is derived from an EMBL/GenBank/DDBJ whole genome shotgun (WGS) entry which is preliminary data.</text>
</comment>
<organism evidence="1 2">
    <name type="scientific">Holotrichia oblita</name>
    <name type="common">Chafer beetle</name>
    <dbReference type="NCBI Taxonomy" id="644536"/>
    <lineage>
        <taxon>Eukaryota</taxon>
        <taxon>Metazoa</taxon>
        <taxon>Ecdysozoa</taxon>
        <taxon>Arthropoda</taxon>
        <taxon>Hexapoda</taxon>
        <taxon>Insecta</taxon>
        <taxon>Pterygota</taxon>
        <taxon>Neoptera</taxon>
        <taxon>Endopterygota</taxon>
        <taxon>Coleoptera</taxon>
        <taxon>Polyphaga</taxon>
        <taxon>Scarabaeiformia</taxon>
        <taxon>Scarabaeidae</taxon>
        <taxon>Melolonthinae</taxon>
        <taxon>Holotrichia</taxon>
    </lineage>
</organism>
<keyword evidence="1" id="KW-0378">Hydrolase</keyword>
<sequence length="732" mass="83791">MSPPPIKRFKTEPEDEKKPIIKTEASIQQCPYLDTINRQYLDFDFEKLCSVSLTRINVYACLVCGKYFQGRGTNTHAYTHSVAESHHVFLNLHTLKFYCLPDNYEIIDSSLDDIKYVLNPTFTGFQIKNLDKSIKLSRAIDGSLYMPGIVGLNNIKANDYCNVVLQALSHVVPLRDYFLSEQNYNRIKRPPGDSSFLLVQRFGELMRKLWNPRNFKAHVSPHEMLQAVVLWSRKKFQFTQQGDPIDFLSWFLNALHRALNGTKKKDSSVIYTSFLGSMSIYTRKIPPTDLDDKQKRALLATAEYQETTSESPFLYLTCDLPPPPLFIDEFRENIIPQVNLYQLLTKFNGQTEKEYKTYKENFLKRFEITKLPPYLILYIKRFTKNTFFVEKNPTIVNFPVKNVDFGELVSPEIKAKHKNTVYDLIANIVHDGEPADVDMGALMTVCTLAITLLMVYGTVKGKATHLLPFFCLQLFDFTITTLTATGYFCYLRSVHQFVSEHYHNLPYRKELLQMSPQYLFLLLLTIFLVSMLWKAYCISIVWRCYKYLTLRQENARSTVHYILRGEVAERAPDPEFLLPDYEAACASFKQPPPPSYQVAVEQPAPPAYPEATAGNPRFGFIITQSLVEPPASENNNTVMNNVNERNQTAQDDEAGAAAVITPTTTTVESTVDKTETVANHVETDDETKKDDGLDTLLTKRGPEQPVTPPPLEDVKESIDKKDMTALKDKKEE</sequence>
<accession>A0ACB9SNZ4</accession>